<organism evidence="1">
    <name type="scientific">Myoviridae sp. ct3wi9</name>
    <dbReference type="NCBI Taxonomy" id="2826610"/>
    <lineage>
        <taxon>Viruses</taxon>
        <taxon>Duplodnaviria</taxon>
        <taxon>Heunggongvirae</taxon>
        <taxon>Uroviricota</taxon>
        <taxon>Caudoviricetes</taxon>
    </lineage>
</organism>
<name>A0A8S5MWC7_9CAUD</name>
<accession>A0A8S5MWC7</accession>
<sequence length="633" mass="74863">MAVLHGTVRDNYQAITRRIVIQVIKRLRSHLSFNKDTVFIIKGLEDNLMVWNSEKNELQTIRHNPGEDSARFGEYDQLEIEFKEELTDDGIARNGYMTDMLPPIFHDGRLGIRMNVGYIQTRVTLSFTFKSGTWESMQTYEGSFARLLQSSRTLVLHELEYYVLPELQQCELLRTLYDLKEKRGGIGDTFDEWMDKNTKAGAYRTLTNRKGNGAVMAFKERQRQIILMLMETQLTDAQKKERGASAETQFEVQFYYDAPYYTTIEYPLMVHNQVVPGKWFVGPRVHHANRDHEVTFDKLQDGLQHVISEDQAVSTFTSQEGLRYPSWDSWKVPASHYNNMKAATILIQLPEKLPEADKLTNYTLLLPCSAIESNVMKFGHGTKRYMKDNRKLMFSTTHSPVVYQLYQGNERVDMENCYLDEKLDLYTNYKLEYWQQWHLVIEIPNNYNHIERDTMNMMMRYPDFLAEIYQTLLYKERNFKLGTTIEEVCKEYLTRIPMLQSGMWYQIYRCLMLNKPLTMQYGEHIEKYFYTWLMAKHPDYKDLDEAKDDWYHFDLPHERHAILLDFQPDLFEWLKAHHDDPDAVNDIFYGKADVTKVIPFLTQYTTSINNYFMDIPIPRTQMMSFVNAKRLGD</sequence>
<dbReference type="EMBL" id="BK015006">
    <property type="protein sequence ID" value="DAD86709.1"/>
    <property type="molecule type" value="Genomic_DNA"/>
</dbReference>
<reference evidence="1" key="1">
    <citation type="journal article" date="2021" name="Proc. Natl. Acad. Sci. U.S.A.">
        <title>A Catalog of Tens of Thousands of Viruses from Human Metagenomes Reveals Hidden Associations with Chronic Diseases.</title>
        <authorList>
            <person name="Tisza M.J."/>
            <person name="Buck C.B."/>
        </authorList>
    </citation>
    <scope>NUCLEOTIDE SEQUENCE</scope>
    <source>
        <strain evidence="1">Ct3wi9</strain>
    </source>
</reference>
<protein>
    <submittedName>
        <fullName evidence="1">Uncharacterized protein</fullName>
    </submittedName>
</protein>
<evidence type="ECO:0000313" key="1">
    <source>
        <dbReference type="EMBL" id="DAD86709.1"/>
    </source>
</evidence>
<proteinExistence type="predicted"/>